<feature type="domain" description="DUF6950" evidence="1">
    <location>
        <begin position="1"/>
        <end position="132"/>
    </location>
</feature>
<reference evidence="2 3" key="1">
    <citation type="submission" date="2019-09" db="EMBL/GenBank/DDBJ databases">
        <title>YIM 132180 draft genome.</title>
        <authorList>
            <person name="Zhang K."/>
        </authorList>
    </citation>
    <scope>NUCLEOTIDE SEQUENCE [LARGE SCALE GENOMIC DNA]</scope>
    <source>
        <strain evidence="2 3">YIM 132180</strain>
    </source>
</reference>
<dbReference type="AlphaFoldDB" id="A0A7V7TXX9"/>
<evidence type="ECO:0000313" key="3">
    <source>
        <dbReference type="Proteomes" id="UP000432089"/>
    </source>
</evidence>
<dbReference type="EMBL" id="VZDO01000002">
    <property type="protein sequence ID" value="KAB0682016.1"/>
    <property type="molecule type" value="Genomic_DNA"/>
</dbReference>
<evidence type="ECO:0000259" key="1">
    <source>
        <dbReference type="Pfam" id="PF22262"/>
    </source>
</evidence>
<accession>A0A7V7TXX9</accession>
<name>A0A7V7TXX9_9HYPH</name>
<dbReference type="Proteomes" id="UP000432089">
    <property type="component" value="Unassembled WGS sequence"/>
</dbReference>
<comment type="caution">
    <text evidence="2">The sequence shown here is derived from an EMBL/GenBank/DDBJ whole genome shotgun (WGS) entry which is preliminary data.</text>
</comment>
<evidence type="ECO:0000313" key="2">
    <source>
        <dbReference type="EMBL" id="KAB0682016.1"/>
    </source>
</evidence>
<dbReference type="RefSeq" id="WP_150968276.1">
    <property type="nucleotide sequence ID" value="NZ_VZDO01000002.1"/>
</dbReference>
<keyword evidence="3" id="KW-1185">Reference proteome</keyword>
<proteinExistence type="predicted"/>
<organism evidence="2 3">
    <name type="scientific">Plantimonas leprariae</name>
    <dbReference type="NCBI Taxonomy" id="2615207"/>
    <lineage>
        <taxon>Bacteria</taxon>
        <taxon>Pseudomonadati</taxon>
        <taxon>Pseudomonadota</taxon>
        <taxon>Alphaproteobacteria</taxon>
        <taxon>Hyphomicrobiales</taxon>
        <taxon>Aurantimonadaceae</taxon>
        <taxon>Plantimonas</taxon>
    </lineage>
</organism>
<sequence length="133" mass="14397">MRVAGWEQALVEAIERHVALPFSWGVSDCAVLTTDCIAAVTGERPFGGPFRYRSEIGAAKWLRRKGLDDLAALGASRFEECPPSLARRGDIGMIERDGKICAGVFTSQGFVSKAERGIIAEPVTAVARAFRID</sequence>
<protein>
    <recommendedName>
        <fullName evidence="1">DUF6950 domain-containing protein</fullName>
    </recommendedName>
</protein>
<dbReference type="InterPro" id="IPR053802">
    <property type="entry name" value="DUF6950"/>
</dbReference>
<gene>
    <name evidence="2" type="ORF">F6X38_04205</name>
</gene>
<dbReference type="Pfam" id="PF22262">
    <property type="entry name" value="DUF6950"/>
    <property type="match status" value="1"/>
</dbReference>